<evidence type="ECO:0000313" key="1">
    <source>
        <dbReference type="EMBL" id="OHX64906.1"/>
    </source>
</evidence>
<dbReference type="Proteomes" id="UP000179797">
    <property type="component" value="Unassembled WGS sequence"/>
</dbReference>
<organism evidence="1 2">
    <name type="scientific">Flammeovirga pacifica</name>
    <dbReference type="NCBI Taxonomy" id="915059"/>
    <lineage>
        <taxon>Bacteria</taxon>
        <taxon>Pseudomonadati</taxon>
        <taxon>Bacteroidota</taxon>
        <taxon>Cytophagia</taxon>
        <taxon>Cytophagales</taxon>
        <taxon>Flammeovirgaceae</taxon>
        <taxon>Flammeovirga</taxon>
    </lineage>
</organism>
<evidence type="ECO:0000313" key="2">
    <source>
        <dbReference type="Proteomes" id="UP000179797"/>
    </source>
</evidence>
<gene>
    <name evidence="1" type="ORF">NH26_00375</name>
</gene>
<dbReference type="PROSITE" id="PS51257">
    <property type="entry name" value="PROKAR_LIPOPROTEIN"/>
    <property type="match status" value="1"/>
</dbReference>
<dbReference type="EMBL" id="JRYR02000001">
    <property type="protein sequence ID" value="OHX64906.1"/>
    <property type="molecule type" value="Genomic_DNA"/>
</dbReference>
<comment type="caution">
    <text evidence="1">The sequence shown here is derived from an EMBL/GenBank/DDBJ whole genome shotgun (WGS) entry which is preliminary data.</text>
</comment>
<reference evidence="1 2" key="1">
    <citation type="journal article" date="2012" name="Int. J. Syst. Evol. Microbiol.">
        <title>Flammeovirga pacifica sp. nov., isolated from deep-sea sediment.</title>
        <authorList>
            <person name="Xu H."/>
            <person name="Fu Y."/>
            <person name="Yang N."/>
            <person name="Ding Z."/>
            <person name="Lai Q."/>
            <person name="Zeng R."/>
        </authorList>
    </citation>
    <scope>NUCLEOTIDE SEQUENCE [LARGE SCALE GENOMIC DNA]</scope>
    <source>
        <strain evidence="2">DSM 24597 / LMG 26175 / WPAGA1</strain>
    </source>
</reference>
<keyword evidence="2" id="KW-1185">Reference proteome</keyword>
<evidence type="ECO:0008006" key="3">
    <source>
        <dbReference type="Google" id="ProtNLM"/>
    </source>
</evidence>
<proteinExistence type="predicted"/>
<name>A0A1S1YV58_FLAPC</name>
<dbReference type="AlphaFoldDB" id="A0A1S1YV58"/>
<protein>
    <recommendedName>
        <fullName evidence="3">Lipoprotein</fullName>
    </recommendedName>
</protein>
<sequence length="77" mass="8848">MKKFFNYVGVFTVLVTLSSCFGQHNHAPNPGVNLNSKRIYGPSREAEPVQLKNEYDKADSELLMRIEDIRNKLYSNN</sequence>
<accession>A0A1S1YV58</accession>